<dbReference type="PANTHER" id="PTHR46017:SF2">
    <property type="entry name" value="MANNOSYLGLYCERATE HYDROLASE"/>
    <property type="match status" value="1"/>
</dbReference>
<dbReference type="SUPFAM" id="SSF74650">
    <property type="entry name" value="Galactose mutarotase-like"/>
    <property type="match status" value="1"/>
</dbReference>
<dbReference type="Gene3D" id="1.20.1270.50">
    <property type="entry name" value="Glycoside hydrolase family 38, central domain"/>
    <property type="match status" value="1"/>
</dbReference>
<dbReference type="SMART" id="SM00872">
    <property type="entry name" value="Alpha-mann_mid"/>
    <property type="match status" value="1"/>
</dbReference>
<evidence type="ECO:0000256" key="2">
    <source>
        <dbReference type="ARBA" id="ARBA00022723"/>
    </source>
</evidence>
<evidence type="ECO:0000256" key="3">
    <source>
        <dbReference type="ARBA" id="ARBA00022801"/>
    </source>
</evidence>
<evidence type="ECO:0000256" key="4">
    <source>
        <dbReference type="ARBA" id="ARBA00023295"/>
    </source>
</evidence>
<dbReference type="Pfam" id="PF07748">
    <property type="entry name" value="Glyco_hydro_38C"/>
    <property type="match status" value="1"/>
</dbReference>
<feature type="domain" description="Glycoside hydrolase family 38 central" evidence="5">
    <location>
        <begin position="279"/>
        <end position="348"/>
    </location>
</feature>
<dbReference type="InterPro" id="IPR015341">
    <property type="entry name" value="Glyco_hydro_38_cen"/>
</dbReference>
<sequence length="864" mass="98487">MKEQGLTCYIVFQTHWDREWYFPFEVFRHRLIQVIERVVDGLEKGELKQFVMDGQMAALEDYLEVCEEDAGERLKKRISEGRVIIGPWYILADEFLVSGESLIRNLEMGLKLAGKYGNPQMVGYLPDTFGHVSQMPQILQGFDIDNAILWRGIKPEKSEFFWEAPDGTRVFTIFLPEGYYQPILNEEDYKEKIQAFLDKVVPYASTSKVLLTNGGDHLMPKAGSMSEKIDELNSQLDPVFIERNYEEYLQAVRGEVNEELNTHMGEMRENDHCYILPNVLSARTYLKQQNQWMEDELTGYAEPLLALAGKHPKRYLDETWKLLLKNQPHDSICGCSVDEVHREMENRTMKLGQRMELLQNEALMALGAFDSSVSGSGLRKPFEDDGRFLVFNPHPYPYTGWVKGIVWLQEGSREHFALRSSAGEIYEPIILSKEKRRFFESPLDAFPEFREGIFYEVAFYAENLPGLSISEFTVVEGVNLVLQEEETASIENKHLTLTLEQDGTLTMIDKKANVAYKGLQQFYSSLDAGDEYNYSRPLKDIVSNAVLSENPSVKKAEGVQILNYKLELEIPAGLNAERNGPADQVLKTTLSVEVKLFKNMTRAEVTVKVENRAKDQRLRVKFPLSATIPYTYSDTSFDIVRREAKKMEVFDAPKQREVPVVVEPAYSFIRADDKRKGIVFFQRGLQEYQITSDGVGDVLELTLLRSVGWLSRDDLRSRGGGAGPMLETPDAQCLGSYEFTYAFGPFMPELSNMEIAREAREFRVPAKIFSGKLREDTGALIEIDNDTLQWSSIRPSDDGLLIRLWNPSEISQQMSFSSIRGIDQVTRVTLGGKQLSEIKGLKDSILPKRISTYRIQFTEGGGKG</sequence>
<comment type="caution">
    <text evidence="6">The sequence shown here is derived from an EMBL/GenBank/DDBJ whole genome shotgun (WGS) entry which is preliminary data.</text>
</comment>
<accession>A0A2V3A8R8</accession>
<dbReference type="Pfam" id="PF01074">
    <property type="entry name" value="Glyco_hydro_38N"/>
    <property type="match status" value="1"/>
</dbReference>
<dbReference type="InterPro" id="IPR028995">
    <property type="entry name" value="Glyco_hydro_57/38_cen_sf"/>
</dbReference>
<dbReference type="Pfam" id="PF09261">
    <property type="entry name" value="Alpha-mann_mid"/>
    <property type="match status" value="1"/>
</dbReference>
<dbReference type="GO" id="GO:0046872">
    <property type="term" value="F:metal ion binding"/>
    <property type="evidence" value="ECO:0007669"/>
    <property type="project" value="UniProtKB-KW"/>
</dbReference>
<evidence type="ECO:0000313" key="7">
    <source>
        <dbReference type="Proteomes" id="UP000247150"/>
    </source>
</evidence>
<dbReference type="InterPro" id="IPR011330">
    <property type="entry name" value="Glyco_hydro/deAcase_b/a-brl"/>
</dbReference>
<evidence type="ECO:0000313" key="6">
    <source>
        <dbReference type="EMBL" id="PWW31313.1"/>
    </source>
</evidence>
<dbReference type="OrthoDB" id="9764050at2"/>
<protein>
    <submittedName>
        <fullName evidence="6">Alpha-mannosidase/mannosylglycerate hydrolase</fullName>
    </submittedName>
</protein>
<reference evidence="6 7" key="1">
    <citation type="submission" date="2018-05" db="EMBL/GenBank/DDBJ databases">
        <title>Freshwater and sediment microbial communities from various areas in North America, analyzing microbe dynamics in response to fracking.</title>
        <authorList>
            <person name="Lamendella R."/>
        </authorList>
    </citation>
    <scope>NUCLEOTIDE SEQUENCE [LARGE SCALE GENOMIC DNA]</scope>
    <source>
        <strain evidence="6 7">15_TX</strain>
    </source>
</reference>
<keyword evidence="2" id="KW-0479">Metal-binding</keyword>
<dbReference type="InterPro" id="IPR000602">
    <property type="entry name" value="Glyco_hydro_38_N"/>
</dbReference>
<keyword evidence="3 6" id="KW-0378">Hydrolase</keyword>
<dbReference type="CDD" id="cd10814">
    <property type="entry name" value="GH38N_AMII_SpGH38_like"/>
    <property type="match status" value="1"/>
</dbReference>
<proteinExistence type="inferred from homology"/>
<comment type="similarity">
    <text evidence="1">Belongs to the glycosyl hydrolase 38 family.</text>
</comment>
<dbReference type="GO" id="GO:0009313">
    <property type="term" value="P:oligosaccharide catabolic process"/>
    <property type="evidence" value="ECO:0007669"/>
    <property type="project" value="TreeGrafter"/>
</dbReference>
<evidence type="ECO:0000256" key="1">
    <source>
        <dbReference type="ARBA" id="ARBA00009792"/>
    </source>
</evidence>
<keyword evidence="4" id="KW-0326">Glycosidase</keyword>
<gene>
    <name evidence="6" type="ORF">DFO73_102309</name>
</gene>
<dbReference type="GO" id="GO:0006013">
    <property type="term" value="P:mannose metabolic process"/>
    <property type="evidence" value="ECO:0007669"/>
    <property type="project" value="InterPro"/>
</dbReference>
<dbReference type="InterPro" id="IPR011013">
    <property type="entry name" value="Gal_mutarotase_sf_dom"/>
</dbReference>
<name>A0A2V3A8R8_9BACI</name>
<dbReference type="GO" id="GO:0030246">
    <property type="term" value="F:carbohydrate binding"/>
    <property type="evidence" value="ECO:0007669"/>
    <property type="project" value="InterPro"/>
</dbReference>
<dbReference type="AlphaFoldDB" id="A0A2V3A8R8"/>
<dbReference type="Gene3D" id="2.70.98.30">
    <property type="entry name" value="Golgi alpha-mannosidase II, domain 4"/>
    <property type="match status" value="1"/>
</dbReference>
<dbReference type="SUPFAM" id="SSF88713">
    <property type="entry name" value="Glycoside hydrolase/deacetylase"/>
    <property type="match status" value="1"/>
</dbReference>
<dbReference type="InterPro" id="IPR037094">
    <property type="entry name" value="Glyco_hydro_38_cen_sf"/>
</dbReference>
<dbReference type="Gene3D" id="3.20.110.10">
    <property type="entry name" value="Glycoside hydrolase 38, N terminal domain"/>
    <property type="match status" value="1"/>
</dbReference>
<evidence type="ECO:0000259" key="5">
    <source>
        <dbReference type="SMART" id="SM00872"/>
    </source>
</evidence>
<organism evidence="6 7">
    <name type="scientific">Cytobacillus oceanisediminis</name>
    <dbReference type="NCBI Taxonomy" id="665099"/>
    <lineage>
        <taxon>Bacteria</taxon>
        <taxon>Bacillati</taxon>
        <taxon>Bacillota</taxon>
        <taxon>Bacilli</taxon>
        <taxon>Bacillales</taxon>
        <taxon>Bacillaceae</taxon>
        <taxon>Cytobacillus</taxon>
    </lineage>
</organism>
<dbReference type="EMBL" id="QGTW01000002">
    <property type="protein sequence ID" value="PWW31313.1"/>
    <property type="molecule type" value="Genomic_DNA"/>
</dbReference>
<dbReference type="InterPro" id="IPR011682">
    <property type="entry name" value="Glyco_hydro_38_C"/>
</dbReference>
<dbReference type="GO" id="GO:0004559">
    <property type="term" value="F:alpha-mannosidase activity"/>
    <property type="evidence" value="ECO:0007669"/>
    <property type="project" value="InterPro"/>
</dbReference>
<dbReference type="PANTHER" id="PTHR46017">
    <property type="entry name" value="ALPHA-MANNOSIDASE 2C1"/>
    <property type="match status" value="1"/>
</dbReference>
<dbReference type="RefSeq" id="WP_110063847.1">
    <property type="nucleotide sequence ID" value="NZ_QGTW01000002.1"/>
</dbReference>
<dbReference type="Proteomes" id="UP000247150">
    <property type="component" value="Unassembled WGS sequence"/>
</dbReference>
<dbReference type="InterPro" id="IPR027291">
    <property type="entry name" value="Glyco_hydro_38_N_sf"/>
</dbReference>
<dbReference type="SUPFAM" id="SSF88688">
    <property type="entry name" value="Families 57/38 glycoside transferase middle domain"/>
    <property type="match status" value="1"/>
</dbReference>